<evidence type="ECO:0000313" key="2">
    <source>
        <dbReference type="EMBL" id="VFU13904.1"/>
    </source>
</evidence>
<organism evidence="2">
    <name type="scientific">anaerobic digester metagenome</name>
    <dbReference type="NCBI Taxonomy" id="1263854"/>
    <lineage>
        <taxon>unclassified sequences</taxon>
        <taxon>metagenomes</taxon>
        <taxon>ecological metagenomes</taxon>
    </lineage>
</organism>
<reference evidence="2" key="1">
    <citation type="submission" date="2019-03" db="EMBL/GenBank/DDBJ databases">
        <authorList>
            <person name="Hao L."/>
        </authorList>
    </citation>
    <scope>NUCLEOTIDE SEQUENCE</scope>
</reference>
<dbReference type="Gene3D" id="3.40.630.30">
    <property type="match status" value="1"/>
</dbReference>
<dbReference type="CDD" id="cd04301">
    <property type="entry name" value="NAT_SF"/>
    <property type="match status" value="1"/>
</dbReference>
<proteinExistence type="predicted"/>
<dbReference type="SUPFAM" id="SSF55729">
    <property type="entry name" value="Acyl-CoA N-acyltransferases (Nat)"/>
    <property type="match status" value="1"/>
</dbReference>
<dbReference type="GO" id="GO:0016747">
    <property type="term" value="F:acyltransferase activity, transferring groups other than amino-acyl groups"/>
    <property type="evidence" value="ECO:0007669"/>
    <property type="project" value="InterPro"/>
</dbReference>
<protein>
    <submittedName>
        <fullName evidence="2">Acetyltransferase (GNAT) family protein (Modular protein)</fullName>
    </submittedName>
</protein>
<feature type="domain" description="N-acetyltransferase" evidence="1">
    <location>
        <begin position="24"/>
        <end position="190"/>
    </location>
</feature>
<dbReference type="EMBL" id="CAADRN010000151">
    <property type="protein sequence ID" value="VFU13904.1"/>
    <property type="molecule type" value="Genomic_DNA"/>
</dbReference>
<dbReference type="PROSITE" id="PS51186">
    <property type="entry name" value="GNAT"/>
    <property type="match status" value="1"/>
</dbReference>
<evidence type="ECO:0000259" key="1">
    <source>
        <dbReference type="PROSITE" id="PS51186"/>
    </source>
</evidence>
<dbReference type="Pfam" id="PF00583">
    <property type="entry name" value="Acetyltransf_1"/>
    <property type="match status" value="1"/>
</dbReference>
<dbReference type="InterPro" id="IPR000182">
    <property type="entry name" value="GNAT_dom"/>
</dbReference>
<dbReference type="AlphaFoldDB" id="A0A485M4K5"/>
<accession>A0A485M4K5</accession>
<dbReference type="InterPro" id="IPR016181">
    <property type="entry name" value="Acyl_CoA_acyltransferase"/>
</dbReference>
<gene>
    <name evidence="2" type="ORF">SCFA_2340001</name>
</gene>
<name>A0A485M4K5_9ZZZZ</name>
<sequence>MVKVHNRRRKLTRCVSSVMDEARVTLRPVQSGDEEFIFRLFAGSRPGQGWLTGLSKEEKEGFLRQQFHSECESLLDNYPAAEFSIILLEGEPVGRFYLQRGKHEYRILAITLLPEHRGEGIGSKLLADVLQEASELGRPVQISVAWYDNPTRSLYERLGFRILADNGIFCEMQWTPANLADACYESCVVKSFA</sequence>
<keyword evidence="2" id="KW-0808">Transferase</keyword>